<dbReference type="PANTHER" id="PTHR23407:SF1">
    <property type="entry name" value="5-FORMYLTETRAHYDROFOLATE CYCLO-LIGASE"/>
    <property type="match status" value="1"/>
</dbReference>
<dbReference type="EMBL" id="JACWEZ010000004">
    <property type="protein sequence ID" value="MBD1222805.1"/>
    <property type="molecule type" value="Genomic_DNA"/>
</dbReference>
<comment type="cofactor">
    <cofactor evidence="5">
        <name>Mg(2+)</name>
        <dbReference type="ChEBI" id="CHEBI:18420"/>
    </cofactor>
</comment>
<comment type="catalytic activity">
    <reaction evidence="5">
        <text>(6S)-5-formyl-5,6,7,8-tetrahydrofolate + ATP = (6R)-5,10-methenyltetrahydrofolate + ADP + phosphate</text>
        <dbReference type="Rhea" id="RHEA:10488"/>
        <dbReference type="ChEBI" id="CHEBI:30616"/>
        <dbReference type="ChEBI" id="CHEBI:43474"/>
        <dbReference type="ChEBI" id="CHEBI:57455"/>
        <dbReference type="ChEBI" id="CHEBI:57457"/>
        <dbReference type="ChEBI" id="CHEBI:456216"/>
        <dbReference type="EC" id="6.3.3.2"/>
    </reaction>
</comment>
<accession>A0AAC9NL40</accession>
<dbReference type="EC" id="6.3.3.2" evidence="5"/>
<dbReference type="InterPro" id="IPR002698">
    <property type="entry name" value="FTHF_cligase"/>
</dbReference>
<feature type="binding site" evidence="4">
    <location>
        <begin position="3"/>
        <end position="7"/>
    </location>
    <ligand>
        <name>ATP</name>
        <dbReference type="ChEBI" id="CHEBI:30616"/>
    </ligand>
</feature>
<dbReference type="GO" id="GO:0046872">
    <property type="term" value="F:metal ion binding"/>
    <property type="evidence" value="ECO:0007669"/>
    <property type="project" value="UniProtKB-KW"/>
</dbReference>
<dbReference type="InterPro" id="IPR024185">
    <property type="entry name" value="FTHF_cligase-like_sf"/>
</dbReference>
<evidence type="ECO:0000256" key="1">
    <source>
        <dbReference type="ARBA" id="ARBA00010638"/>
    </source>
</evidence>
<dbReference type="GeneID" id="71514480"/>
<dbReference type="EMBL" id="CP017962">
    <property type="protein sequence ID" value="APC48251.1"/>
    <property type="molecule type" value="Genomic_DNA"/>
</dbReference>
<dbReference type="PIRSF" id="PIRSF006806">
    <property type="entry name" value="FTHF_cligase"/>
    <property type="match status" value="1"/>
</dbReference>
<dbReference type="AlphaFoldDB" id="A0AAC9NL40"/>
<dbReference type="KEGG" id="vhl:BME96_08745"/>
<organism evidence="6 8">
    <name type="scientific">Virgibacillus halodenitrificans</name>
    <name type="common">Bacillus halodenitrificans</name>
    <dbReference type="NCBI Taxonomy" id="1482"/>
    <lineage>
        <taxon>Bacteria</taxon>
        <taxon>Bacillati</taxon>
        <taxon>Bacillota</taxon>
        <taxon>Bacilli</taxon>
        <taxon>Bacillales</taxon>
        <taxon>Bacillaceae</taxon>
        <taxon>Virgibacillus</taxon>
    </lineage>
</organism>
<dbReference type="NCBIfam" id="TIGR02727">
    <property type="entry name" value="MTHFS_bact"/>
    <property type="match status" value="1"/>
</dbReference>
<sequence length="188" mass="21677">MNKKDLRVNAINMLKSQSETKRKQIEEELTEQLIHSTFWENAAVIGITMAQGFEWDTKSIIEVAWAQGKEVCVPKCSPQDKLLNFHKITSFNELEVVYYNLLEPIPEKTENVLKEQIDLLMVPGLLFDREGFRVGFGGGYYDRFLADFPNTTVSLLCEKQLVSQLPKESFDIPVEYLITEKNIINTIR</sequence>
<dbReference type="GO" id="GO:0035999">
    <property type="term" value="P:tetrahydrofolate interconversion"/>
    <property type="evidence" value="ECO:0007669"/>
    <property type="project" value="TreeGrafter"/>
</dbReference>
<evidence type="ECO:0000313" key="6">
    <source>
        <dbReference type="EMBL" id="APC48251.1"/>
    </source>
</evidence>
<dbReference type="GO" id="GO:0005524">
    <property type="term" value="F:ATP binding"/>
    <property type="evidence" value="ECO:0007669"/>
    <property type="project" value="UniProtKB-KW"/>
</dbReference>
<keyword evidence="5" id="KW-0460">Magnesium</keyword>
<keyword evidence="2 4" id="KW-0547">Nucleotide-binding</keyword>
<evidence type="ECO:0000256" key="4">
    <source>
        <dbReference type="PIRSR" id="PIRSR006806-1"/>
    </source>
</evidence>
<evidence type="ECO:0000313" key="7">
    <source>
        <dbReference type="EMBL" id="MBD1222805.1"/>
    </source>
</evidence>
<keyword evidence="9" id="KW-1185">Reference proteome</keyword>
<evidence type="ECO:0000313" key="9">
    <source>
        <dbReference type="Proteomes" id="UP000621631"/>
    </source>
</evidence>
<name>A0AAC9NL40_VIRHA</name>
<dbReference type="SUPFAM" id="SSF100950">
    <property type="entry name" value="NagB/RpiA/CoA transferase-like"/>
    <property type="match status" value="1"/>
</dbReference>
<feature type="binding site" evidence="4">
    <location>
        <position position="49"/>
    </location>
    <ligand>
        <name>substrate</name>
    </ligand>
</feature>
<protein>
    <recommendedName>
        <fullName evidence="5">5-formyltetrahydrofolate cyclo-ligase</fullName>
        <ecNumber evidence="5">6.3.3.2</ecNumber>
    </recommendedName>
</protein>
<feature type="binding site" evidence="4">
    <location>
        <position position="54"/>
    </location>
    <ligand>
        <name>substrate</name>
    </ligand>
</feature>
<gene>
    <name evidence="6" type="ORF">BME96_08745</name>
    <name evidence="7" type="ORF">IC602_09290</name>
</gene>
<proteinExistence type="inferred from homology"/>
<evidence type="ECO:0000256" key="3">
    <source>
        <dbReference type="ARBA" id="ARBA00022840"/>
    </source>
</evidence>
<dbReference type="Proteomes" id="UP000182945">
    <property type="component" value="Chromosome"/>
</dbReference>
<dbReference type="GO" id="GO:0030272">
    <property type="term" value="F:5-formyltetrahydrofolate cyclo-ligase activity"/>
    <property type="evidence" value="ECO:0007669"/>
    <property type="project" value="UniProtKB-EC"/>
</dbReference>
<evidence type="ECO:0000256" key="5">
    <source>
        <dbReference type="RuleBase" id="RU361279"/>
    </source>
</evidence>
<dbReference type="GO" id="GO:0009396">
    <property type="term" value="P:folic acid-containing compound biosynthetic process"/>
    <property type="evidence" value="ECO:0007669"/>
    <property type="project" value="TreeGrafter"/>
</dbReference>
<evidence type="ECO:0000256" key="2">
    <source>
        <dbReference type="ARBA" id="ARBA00022741"/>
    </source>
</evidence>
<dbReference type="InterPro" id="IPR037171">
    <property type="entry name" value="NagB/RpiA_transferase-like"/>
</dbReference>
<dbReference type="Proteomes" id="UP000621631">
    <property type="component" value="Unassembled WGS sequence"/>
</dbReference>
<keyword evidence="7" id="KW-0436">Ligase</keyword>
<keyword evidence="5" id="KW-0479">Metal-binding</keyword>
<reference evidence="7 9" key="2">
    <citation type="submission" date="2020-09" db="EMBL/GenBank/DDBJ databases">
        <title>Draft Genome Sequences of Oil-Oxidizing Bacteria Halomonas titanicae, Marinobacter lutaoensis, and Virgibacillus halodenitrificans Isolated from Highly Saline Environments.</title>
        <authorList>
            <person name="Grouzdev D.S."/>
            <person name="Sokolova D.S."/>
            <person name="Semenova E.M."/>
            <person name="Borzenkov I.A."/>
            <person name="Bidzhieva S.K."/>
            <person name="Poltaraus A.B."/>
            <person name="Nazina T.N."/>
        </authorList>
    </citation>
    <scope>NUCLEOTIDE SEQUENCE [LARGE SCALE GENOMIC DNA]</scope>
    <source>
        <strain evidence="7 9">VKM B-3472D</strain>
    </source>
</reference>
<dbReference type="Gene3D" id="3.40.50.10420">
    <property type="entry name" value="NagB/RpiA/CoA transferase-like"/>
    <property type="match status" value="1"/>
</dbReference>
<comment type="similarity">
    <text evidence="1 5">Belongs to the 5-formyltetrahydrofolate cyclo-ligase family.</text>
</comment>
<reference evidence="6 8" key="1">
    <citation type="submission" date="2016-11" db="EMBL/GenBank/DDBJ databases">
        <title>Complete genome sequencing of Virgibacillus halodenitrificans PDB-F2.</title>
        <authorList>
            <person name="Sun Z."/>
            <person name="Zhou Y."/>
            <person name="Li H."/>
        </authorList>
    </citation>
    <scope>NUCLEOTIDE SEQUENCE [LARGE SCALE GENOMIC DNA]</scope>
    <source>
        <strain evidence="6 8">PDB-F2</strain>
    </source>
</reference>
<feature type="binding site" evidence="4">
    <location>
        <begin position="133"/>
        <end position="141"/>
    </location>
    <ligand>
        <name>ATP</name>
        <dbReference type="ChEBI" id="CHEBI:30616"/>
    </ligand>
</feature>
<dbReference type="Pfam" id="PF01812">
    <property type="entry name" value="5-FTHF_cyc-lig"/>
    <property type="match status" value="1"/>
</dbReference>
<dbReference type="RefSeq" id="WP_019377953.1">
    <property type="nucleotide sequence ID" value="NZ_CP017962.1"/>
</dbReference>
<evidence type="ECO:0000313" key="8">
    <source>
        <dbReference type="Proteomes" id="UP000182945"/>
    </source>
</evidence>
<dbReference type="PANTHER" id="PTHR23407">
    <property type="entry name" value="ATPASE INHIBITOR/5-FORMYLTETRAHYDROFOLATE CYCLO-LIGASE"/>
    <property type="match status" value="1"/>
</dbReference>
<keyword evidence="3 4" id="KW-0067">ATP-binding</keyword>